<evidence type="ECO:0000259" key="1">
    <source>
        <dbReference type="PROSITE" id="PS50943"/>
    </source>
</evidence>
<dbReference type="RefSeq" id="WP_132321276.1">
    <property type="nucleotide sequence ID" value="NZ_FWZT01000014.1"/>
</dbReference>
<proteinExistence type="predicted"/>
<dbReference type="OrthoDB" id="5290839at2"/>
<organism evidence="2 3">
    <name type="scientific">Pseudobacteriovorax antillogorgiicola</name>
    <dbReference type="NCBI Taxonomy" id="1513793"/>
    <lineage>
        <taxon>Bacteria</taxon>
        <taxon>Pseudomonadati</taxon>
        <taxon>Bdellovibrionota</taxon>
        <taxon>Oligoflexia</taxon>
        <taxon>Oligoflexales</taxon>
        <taxon>Pseudobacteriovoracaceae</taxon>
        <taxon>Pseudobacteriovorax</taxon>
    </lineage>
</organism>
<dbReference type="SMART" id="SM00530">
    <property type="entry name" value="HTH_XRE"/>
    <property type="match status" value="1"/>
</dbReference>
<dbReference type="STRING" id="1513793.SAMN06296036_114181"/>
<accession>A0A1Y6C880</accession>
<dbReference type="InterPro" id="IPR001387">
    <property type="entry name" value="Cro/C1-type_HTH"/>
</dbReference>
<dbReference type="SUPFAM" id="SSF47413">
    <property type="entry name" value="lambda repressor-like DNA-binding domains"/>
    <property type="match status" value="1"/>
</dbReference>
<dbReference type="NCBIfam" id="TIGR02147">
    <property type="entry name" value="Fsuc_second"/>
    <property type="match status" value="1"/>
</dbReference>
<dbReference type="AlphaFoldDB" id="A0A1Y6C880"/>
<evidence type="ECO:0000313" key="2">
    <source>
        <dbReference type="EMBL" id="SMF48060.1"/>
    </source>
</evidence>
<dbReference type="Pfam" id="PF01381">
    <property type="entry name" value="HTH_3"/>
    <property type="match status" value="1"/>
</dbReference>
<name>A0A1Y6C880_9BACT</name>
<protein>
    <submittedName>
        <fullName evidence="2">TIGR02147 family protein</fullName>
    </submittedName>
</protein>
<dbReference type="InterPro" id="IPR011873">
    <property type="entry name" value="CHP02147"/>
</dbReference>
<dbReference type="InterPro" id="IPR025537">
    <property type="entry name" value="DUF4423"/>
</dbReference>
<feature type="domain" description="HTH cro/C1-type" evidence="1">
    <location>
        <begin position="18"/>
        <end position="72"/>
    </location>
</feature>
<reference evidence="3" key="1">
    <citation type="submission" date="2017-04" db="EMBL/GenBank/DDBJ databases">
        <authorList>
            <person name="Varghese N."/>
            <person name="Submissions S."/>
        </authorList>
    </citation>
    <scope>NUCLEOTIDE SEQUENCE [LARGE SCALE GENOMIC DNA]</scope>
    <source>
        <strain evidence="3">RKEM611</strain>
    </source>
</reference>
<dbReference type="CDD" id="cd00093">
    <property type="entry name" value="HTH_XRE"/>
    <property type="match status" value="1"/>
</dbReference>
<dbReference type="PROSITE" id="PS50943">
    <property type="entry name" value="HTH_CROC1"/>
    <property type="match status" value="1"/>
</dbReference>
<keyword evidence="3" id="KW-1185">Reference proteome</keyword>
<dbReference type="Pfam" id="PF14394">
    <property type="entry name" value="DUF4423"/>
    <property type="match status" value="1"/>
</dbReference>
<dbReference type="GO" id="GO:0003677">
    <property type="term" value="F:DNA binding"/>
    <property type="evidence" value="ECO:0007669"/>
    <property type="project" value="InterPro"/>
</dbReference>
<dbReference type="Gene3D" id="1.10.260.40">
    <property type="entry name" value="lambda repressor-like DNA-binding domains"/>
    <property type="match status" value="1"/>
</dbReference>
<sequence>MDIFRYTDYRDILREELVRRVQQNPNYSQGAFARDISLTPSRLSEILNGKQGISVRVAIDIAKHLKFSEDQCNFFGDLVESQHGRSRLSRESARARLDRYRHSRTFSTRLEAIQELLSKWYYLGILELIKVEGFAVTPEAIATALKIDLQEADRALNRLKDMGLLTVNFGQYQRSSHQNGVSGNLGDPGLLKFHSQMIDLSLRQPHKQDEQHVHDFIMSIDSSKLSYLLTYLKESLEYFVGRADDGTKKDSVYGLSVSFFPISAEAPAKT</sequence>
<dbReference type="EMBL" id="FWZT01000014">
    <property type="protein sequence ID" value="SMF48060.1"/>
    <property type="molecule type" value="Genomic_DNA"/>
</dbReference>
<dbReference type="Proteomes" id="UP000192907">
    <property type="component" value="Unassembled WGS sequence"/>
</dbReference>
<gene>
    <name evidence="2" type="ORF">SAMN06296036_114181</name>
</gene>
<dbReference type="InterPro" id="IPR010982">
    <property type="entry name" value="Lambda_DNA-bd_dom_sf"/>
</dbReference>
<evidence type="ECO:0000313" key="3">
    <source>
        <dbReference type="Proteomes" id="UP000192907"/>
    </source>
</evidence>